<feature type="transmembrane region" description="Helical" evidence="5">
    <location>
        <begin position="215"/>
        <end position="232"/>
    </location>
</feature>
<dbReference type="Pfam" id="PF00902">
    <property type="entry name" value="TatC"/>
    <property type="match status" value="1"/>
</dbReference>
<reference evidence="6" key="1">
    <citation type="submission" date="2022-05" db="EMBL/GenBank/DDBJ databases">
        <title>Expanded diversity of anoxic marine methylotrophy in a Black Sea sulfate reducing microorganism.</title>
        <authorList>
            <person name="Fischer P.Q."/>
            <person name="Stams A.J.M."/>
            <person name="Villanueva L."/>
            <person name="Sousa D.Z."/>
        </authorList>
    </citation>
    <scope>NUCLEOTIDE SEQUENCE</scope>
    <source>
        <strain evidence="6">P130</strain>
    </source>
</reference>
<dbReference type="HAMAP" id="MF_00902">
    <property type="entry name" value="TatC"/>
    <property type="match status" value="1"/>
</dbReference>
<protein>
    <recommendedName>
        <fullName evidence="5">Sec-independent protein translocase protein TatC</fullName>
    </recommendedName>
</protein>
<evidence type="ECO:0000256" key="3">
    <source>
        <dbReference type="ARBA" id="ARBA00022989"/>
    </source>
</evidence>
<gene>
    <name evidence="5 6" type="primary">tatC</name>
    <name evidence="6" type="ORF">M8H41_09795</name>
</gene>
<keyword evidence="4 5" id="KW-0472">Membrane</keyword>
<dbReference type="Proteomes" id="UP001176021">
    <property type="component" value="Unassembled WGS sequence"/>
</dbReference>
<feature type="transmembrane region" description="Helical" evidence="5">
    <location>
        <begin position="68"/>
        <end position="91"/>
    </location>
</feature>
<evidence type="ECO:0000256" key="1">
    <source>
        <dbReference type="ARBA" id="ARBA00004141"/>
    </source>
</evidence>
<dbReference type="EMBL" id="JAMJEV010000007">
    <property type="protein sequence ID" value="MDO0823144.1"/>
    <property type="molecule type" value="Genomic_DNA"/>
</dbReference>
<evidence type="ECO:0000256" key="4">
    <source>
        <dbReference type="ARBA" id="ARBA00023136"/>
    </source>
</evidence>
<dbReference type="PANTHER" id="PTHR30371">
    <property type="entry name" value="SEC-INDEPENDENT PROTEIN TRANSLOCASE PROTEIN TATC"/>
    <property type="match status" value="1"/>
</dbReference>
<keyword evidence="3 5" id="KW-1133">Transmembrane helix</keyword>
<dbReference type="NCBIfam" id="TIGR00945">
    <property type="entry name" value="tatC"/>
    <property type="match status" value="1"/>
</dbReference>
<keyword evidence="5" id="KW-0653">Protein transport</keyword>
<dbReference type="PRINTS" id="PR01840">
    <property type="entry name" value="TATCFAMILY"/>
</dbReference>
<feature type="transmembrane region" description="Helical" evidence="5">
    <location>
        <begin position="150"/>
        <end position="171"/>
    </location>
</feature>
<sequence>METTEMSVVDHLHELRKRIIISLITILSITILVYDQVHVLIKLLKMPISRFQIELVFFKLTDGFVSRLQVSLIAAVILTSPITISQILAYLSPGLKKGEKTFLYKNVLIISVLFALGVVFGFVLVLPYSLGFLIAYGSSYLKPALSGINYFNFIGIFCLYTGVVFLFPYVLVLLGKMSLINSKILRKYRKYVIIGAFMIEGVFLPSAGILTFVTAAAPVLIFYEATIWIIYFNERKKGRD</sequence>
<organism evidence="6 7">
    <name type="scientific">Desulfosporosinus nitroreducens</name>
    <dbReference type="NCBI Taxonomy" id="2018668"/>
    <lineage>
        <taxon>Bacteria</taxon>
        <taxon>Bacillati</taxon>
        <taxon>Bacillota</taxon>
        <taxon>Clostridia</taxon>
        <taxon>Eubacteriales</taxon>
        <taxon>Desulfitobacteriaceae</taxon>
        <taxon>Desulfosporosinus</taxon>
    </lineage>
</organism>
<keyword evidence="5" id="KW-0811">Translocation</keyword>
<keyword evidence="5" id="KW-0813">Transport</keyword>
<comment type="caution">
    <text evidence="6">The sequence shown here is derived from an EMBL/GenBank/DDBJ whole genome shotgun (WGS) entry which is preliminary data.</text>
</comment>
<keyword evidence="5" id="KW-1003">Cell membrane</keyword>
<feature type="transmembrane region" description="Helical" evidence="5">
    <location>
        <begin position="103"/>
        <end position="130"/>
    </location>
</feature>
<comment type="subcellular location">
    <subcellularLocation>
        <location evidence="5">Cell membrane</location>
        <topology evidence="5">Multi-pass membrane protein</topology>
    </subcellularLocation>
    <subcellularLocation>
        <location evidence="1">Membrane</location>
        <topology evidence="1">Multi-pass membrane protein</topology>
    </subcellularLocation>
</comment>
<keyword evidence="7" id="KW-1185">Reference proteome</keyword>
<dbReference type="PANTHER" id="PTHR30371:SF0">
    <property type="entry name" value="SEC-INDEPENDENT PROTEIN TRANSLOCASE PROTEIN TATC, CHLOROPLASTIC-RELATED"/>
    <property type="match status" value="1"/>
</dbReference>
<comment type="similarity">
    <text evidence="5">Belongs to the TatC family.</text>
</comment>
<comment type="subunit">
    <text evidence="5">Forms a complex with TatA.</text>
</comment>
<proteinExistence type="inferred from homology"/>
<evidence type="ECO:0000313" key="7">
    <source>
        <dbReference type="Proteomes" id="UP001176021"/>
    </source>
</evidence>
<comment type="function">
    <text evidence="5">Part of the twin-arginine translocation (Tat) system that transports large folded proteins containing a characteristic twin-arginine motif in their signal peptide across membranes.</text>
</comment>
<dbReference type="RefSeq" id="WP_302048652.1">
    <property type="nucleotide sequence ID" value="NZ_JAMJEV010000007.1"/>
</dbReference>
<dbReference type="InterPro" id="IPR002033">
    <property type="entry name" value="TatC"/>
</dbReference>
<evidence type="ECO:0000256" key="2">
    <source>
        <dbReference type="ARBA" id="ARBA00022692"/>
    </source>
</evidence>
<keyword evidence="2 5" id="KW-0812">Transmembrane</keyword>
<feature type="transmembrane region" description="Helical" evidence="5">
    <location>
        <begin position="191"/>
        <end position="209"/>
    </location>
</feature>
<feature type="transmembrane region" description="Helical" evidence="5">
    <location>
        <begin position="20"/>
        <end position="41"/>
    </location>
</feature>
<accession>A0ABT8QRM1</accession>
<name>A0ABT8QRM1_9FIRM</name>
<evidence type="ECO:0000256" key="5">
    <source>
        <dbReference type="HAMAP-Rule" id="MF_00902"/>
    </source>
</evidence>
<evidence type="ECO:0000313" key="6">
    <source>
        <dbReference type="EMBL" id="MDO0823144.1"/>
    </source>
</evidence>